<gene>
    <name evidence="1" type="ORF">NEZAVI_LOCUS6974</name>
</gene>
<protein>
    <submittedName>
        <fullName evidence="1">Uncharacterized protein</fullName>
    </submittedName>
</protein>
<dbReference type="AlphaFoldDB" id="A0A9P0MJQ0"/>
<evidence type="ECO:0000313" key="2">
    <source>
        <dbReference type="Proteomes" id="UP001152798"/>
    </source>
</evidence>
<dbReference type="EMBL" id="OV725079">
    <property type="protein sequence ID" value="CAH1397044.1"/>
    <property type="molecule type" value="Genomic_DNA"/>
</dbReference>
<dbReference type="Proteomes" id="UP001152798">
    <property type="component" value="Chromosome 3"/>
</dbReference>
<keyword evidence="2" id="KW-1185">Reference proteome</keyword>
<proteinExistence type="predicted"/>
<accession>A0A9P0MJQ0</accession>
<sequence>MFAERVKPQMPYLEVQTPVPSSSSLATSPSDLLRVCPAAQWSSLGYTISGYVVRLRPGDTDHKDINRGQDKSEKAITSVYQQASRCLHLLCLQQKRLYCSIGTFIREQMDFIQSTVNSSL</sequence>
<organism evidence="1 2">
    <name type="scientific">Nezara viridula</name>
    <name type="common">Southern green stink bug</name>
    <name type="synonym">Cimex viridulus</name>
    <dbReference type="NCBI Taxonomy" id="85310"/>
    <lineage>
        <taxon>Eukaryota</taxon>
        <taxon>Metazoa</taxon>
        <taxon>Ecdysozoa</taxon>
        <taxon>Arthropoda</taxon>
        <taxon>Hexapoda</taxon>
        <taxon>Insecta</taxon>
        <taxon>Pterygota</taxon>
        <taxon>Neoptera</taxon>
        <taxon>Paraneoptera</taxon>
        <taxon>Hemiptera</taxon>
        <taxon>Heteroptera</taxon>
        <taxon>Panheteroptera</taxon>
        <taxon>Pentatomomorpha</taxon>
        <taxon>Pentatomoidea</taxon>
        <taxon>Pentatomidae</taxon>
        <taxon>Pentatominae</taxon>
        <taxon>Nezara</taxon>
    </lineage>
</organism>
<reference evidence="1" key="1">
    <citation type="submission" date="2022-01" db="EMBL/GenBank/DDBJ databases">
        <authorList>
            <person name="King R."/>
        </authorList>
    </citation>
    <scope>NUCLEOTIDE SEQUENCE</scope>
</reference>
<evidence type="ECO:0000313" key="1">
    <source>
        <dbReference type="EMBL" id="CAH1397044.1"/>
    </source>
</evidence>
<name>A0A9P0MJQ0_NEZVI</name>